<dbReference type="STRING" id="569.A6V27_12530"/>
<dbReference type="Pfam" id="PF07690">
    <property type="entry name" value="MFS_1"/>
    <property type="match status" value="1"/>
</dbReference>
<feature type="transmembrane region" description="Helical" evidence="10">
    <location>
        <begin position="293"/>
        <end position="316"/>
    </location>
</feature>
<evidence type="ECO:0000256" key="3">
    <source>
        <dbReference type="ARBA" id="ARBA00022448"/>
    </source>
</evidence>
<feature type="transmembrane region" description="Helical" evidence="10">
    <location>
        <begin position="76"/>
        <end position="100"/>
    </location>
</feature>
<dbReference type="GO" id="GO:0015113">
    <property type="term" value="F:nitrite transmembrane transporter activity"/>
    <property type="evidence" value="ECO:0007669"/>
    <property type="project" value="InterPro"/>
</dbReference>
<evidence type="ECO:0000256" key="4">
    <source>
        <dbReference type="ARBA" id="ARBA00022475"/>
    </source>
</evidence>
<sequence>MADFAKLLPYSGLICIKFAHGRDAYNSATNRIKAEVFMTQASAPDTQSKGGVIQDWRPEEPDFWQQIGQKTAQRNLWISIPCLLLAFCVWMLFSAVAVNLNKVGFNFTTDQLFMLTALPSVSGAILRVPYSFVIPMFGGRRWTAISTIFLIIPCLWLGYAVQDPTTSFSVFVTISLLCGFAGANFASSMANISFFFPKNKQGGALGLNGGLGNLGVSVMQLIAPIAISISIFGIFGGTGHTQPDGSSLWLENAAWIWVPFLIIATLFAWFGMNDLAASKASLSQQLPVLKRGHLWILSVLYLSTFGSFIGFSAGFAMLSKTQFPDVVILHYAFFGPFLGALARPVGGALSDRFGGIRVTLINFVLMAIFAALLFLTLPTHGVGGSFIAFYSVFMLLFLTAGLGSGSTFQMIAVVFRKITIDSVKARGGSDDQAQREAVTDTAAALGFISAIGAAGGFFIPKAFGTSLALTGSPAGAMKIFVVFYVVCILITWFVYGRNLKTLATKKAR</sequence>
<dbReference type="CDD" id="cd17341">
    <property type="entry name" value="MFS_NRT2_like"/>
    <property type="match status" value="1"/>
</dbReference>
<dbReference type="GO" id="GO:0015291">
    <property type="term" value="F:secondary active transmembrane transporter activity"/>
    <property type="evidence" value="ECO:0007669"/>
    <property type="project" value="UniProtKB-ARBA"/>
</dbReference>
<evidence type="ECO:0000256" key="8">
    <source>
        <dbReference type="ARBA" id="ARBA00023063"/>
    </source>
</evidence>
<proteinExistence type="inferred from homology"/>
<dbReference type="PANTHER" id="PTHR23515">
    <property type="entry name" value="HIGH-AFFINITY NITRATE TRANSPORTER 2.3"/>
    <property type="match status" value="1"/>
</dbReference>
<dbReference type="InterPro" id="IPR004737">
    <property type="entry name" value="NO3_transporter_NarK/NarU-like"/>
</dbReference>
<evidence type="ECO:0000256" key="1">
    <source>
        <dbReference type="ARBA" id="ARBA00004429"/>
    </source>
</evidence>
<evidence type="ECO:0000256" key="6">
    <source>
        <dbReference type="ARBA" id="ARBA00022692"/>
    </source>
</evidence>
<reference evidence="11 12" key="1">
    <citation type="submission" date="2016-09" db="EMBL/GenBank/DDBJ databases">
        <authorList>
            <person name="Capua I."/>
            <person name="De Benedictis P."/>
            <person name="Joannis T."/>
            <person name="Lombin L.H."/>
            <person name="Cattoli G."/>
        </authorList>
    </citation>
    <scope>NUCLEOTIDE SEQUENCE [LARGE SCALE GENOMIC DNA]</scope>
    <source>
        <strain evidence="11 12">GB001</strain>
    </source>
</reference>
<feature type="transmembrane region" description="Helical" evidence="10">
    <location>
        <begin position="328"/>
        <end position="346"/>
    </location>
</feature>
<dbReference type="GO" id="GO:0042128">
    <property type="term" value="P:nitrate assimilation"/>
    <property type="evidence" value="ECO:0007669"/>
    <property type="project" value="UniProtKB-UniRule"/>
</dbReference>
<dbReference type="InterPro" id="IPR044772">
    <property type="entry name" value="NO3_transporter"/>
</dbReference>
<feature type="transmembrane region" description="Helical" evidence="10">
    <location>
        <begin position="142"/>
        <end position="162"/>
    </location>
</feature>
<organism evidence="11 12">
    <name type="scientific">Hafnia alvei</name>
    <dbReference type="NCBI Taxonomy" id="569"/>
    <lineage>
        <taxon>Bacteria</taxon>
        <taxon>Pseudomonadati</taxon>
        <taxon>Pseudomonadota</taxon>
        <taxon>Gammaproteobacteria</taxon>
        <taxon>Enterobacterales</taxon>
        <taxon>Hafniaceae</taxon>
        <taxon>Hafnia</taxon>
    </lineage>
</organism>
<comment type="subcellular location">
    <subcellularLocation>
        <location evidence="1">Cell inner membrane</location>
        <topology evidence="1">Multi-pass membrane protein</topology>
    </subcellularLocation>
    <subcellularLocation>
        <location evidence="10">Cell membrane</location>
        <topology evidence="10">Multi-pass membrane protein</topology>
    </subcellularLocation>
</comment>
<feature type="transmembrane region" description="Helical" evidence="10">
    <location>
        <begin position="211"/>
        <end position="234"/>
    </location>
</feature>
<evidence type="ECO:0000256" key="7">
    <source>
        <dbReference type="ARBA" id="ARBA00022989"/>
    </source>
</evidence>
<comment type="similarity">
    <text evidence="2 10">Belongs to the major facilitator superfamily. Nitrate/nitrite porter (TC 2.A.1.8) family.</text>
</comment>
<accession>A0A1C6Z0S9</accession>
<dbReference type="GO" id="GO:0015112">
    <property type="term" value="F:nitrate transmembrane transporter activity"/>
    <property type="evidence" value="ECO:0007669"/>
    <property type="project" value="UniProtKB-UniRule"/>
</dbReference>
<keyword evidence="3 10" id="KW-0813">Transport</keyword>
<dbReference type="Proteomes" id="UP000094844">
    <property type="component" value="Unassembled WGS sequence"/>
</dbReference>
<dbReference type="SUPFAM" id="SSF103473">
    <property type="entry name" value="MFS general substrate transporter"/>
    <property type="match status" value="1"/>
</dbReference>
<protein>
    <recommendedName>
        <fullName evidence="10">Nitrate/nitrite transporter</fullName>
    </recommendedName>
</protein>
<feature type="transmembrane region" description="Helical" evidence="10">
    <location>
        <begin position="389"/>
        <end position="416"/>
    </location>
</feature>
<dbReference type="EMBL" id="FMIQ01000037">
    <property type="protein sequence ID" value="SCM52615.1"/>
    <property type="molecule type" value="Genomic_DNA"/>
</dbReference>
<evidence type="ECO:0000313" key="12">
    <source>
        <dbReference type="Proteomes" id="UP000094844"/>
    </source>
</evidence>
<feature type="transmembrane region" description="Helical" evidence="10">
    <location>
        <begin position="254"/>
        <end position="272"/>
    </location>
</feature>
<evidence type="ECO:0000256" key="10">
    <source>
        <dbReference type="RuleBase" id="RU366033"/>
    </source>
</evidence>
<keyword evidence="4 10" id="KW-1003">Cell membrane</keyword>
<feature type="transmembrane region" description="Helical" evidence="10">
    <location>
        <begin position="168"/>
        <end position="190"/>
    </location>
</feature>
<feature type="transmembrane region" description="Helical" evidence="10">
    <location>
        <begin position="479"/>
        <end position="496"/>
    </location>
</feature>
<feature type="transmembrane region" description="Helical" evidence="10">
    <location>
        <begin position="112"/>
        <end position="130"/>
    </location>
</feature>
<evidence type="ECO:0000256" key="9">
    <source>
        <dbReference type="ARBA" id="ARBA00023136"/>
    </source>
</evidence>
<keyword evidence="7 10" id="KW-1133">Transmembrane helix</keyword>
<dbReference type="InterPro" id="IPR011701">
    <property type="entry name" value="MFS"/>
</dbReference>
<evidence type="ECO:0000313" key="11">
    <source>
        <dbReference type="EMBL" id="SCM52615.1"/>
    </source>
</evidence>
<dbReference type="InterPro" id="IPR036259">
    <property type="entry name" value="MFS_trans_sf"/>
</dbReference>
<dbReference type="Gene3D" id="1.20.1250.20">
    <property type="entry name" value="MFS general substrate transporter like domains"/>
    <property type="match status" value="1"/>
</dbReference>
<feature type="transmembrane region" description="Helical" evidence="10">
    <location>
        <begin position="358"/>
        <end position="377"/>
    </location>
</feature>
<dbReference type="GO" id="GO:0005886">
    <property type="term" value="C:plasma membrane"/>
    <property type="evidence" value="ECO:0007669"/>
    <property type="project" value="UniProtKB-SubCell"/>
</dbReference>
<dbReference type="FunFam" id="1.20.1250.20:FF:000024">
    <property type="entry name" value="Nitrite extrusion protein NarK"/>
    <property type="match status" value="1"/>
</dbReference>
<dbReference type="NCBIfam" id="TIGR00886">
    <property type="entry name" value="2A0108"/>
    <property type="match status" value="1"/>
</dbReference>
<dbReference type="AlphaFoldDB" id="A0A1C6Z0S9"/>
<evidence type="ECO:0000256" key="5">
    <source>
        <dbReference type="ARBA" id="ARBA00022519"/>
    </source>
</evidence>
<feature type="transmembrane region" description="Helical" evidence="10">
    <location>
        <begin position="437"/>
        <end position="459"/>
    </location>
</feature>
<keyword evidence="5" id="KW-0997">Cell inner membrane</keyword>
<keyword evidence="9 10" id="KW-0472">Membrane</keyword>
<keyword evidence="8 10" id="KW-0534">Nitrate assimilation</keyword>
<gene>
    <name evidence="11" type="ORF">BN1044_02099</name>
</gene>
<name>A0A1C6Z0S9_HAFAL</name>
<keyword evidence="6 10" id="KW-0812">Transmembrane</keyword>
<evidence type="ECO:0000256" key="2">
    <source>
        <dbReference type="ARBA" id="ARBA00008432"/>
    </source>
</evidence>